<keyword evidence="4" id="KW-1185">Reference proteome</keyword>
<comment type="caution">
    <text evidence="3">The sequence shown here is derived from an EMBL/GenBank/DDBJ whole genome shotgun (WGS) entry which is preliminary data.</text>
</comment>
<dbReference type="Proteomes" id="UP000751190">
    <property type="component" value="Unassembled WGS sequence"/>
</dbReference>
<feature type="coiled-coil region" evidence="1">
    <location>
        <begin position="51"/>
        <end position="99"/>
    </location>
</feature>
<evidence type="ECO:0000256" key="1">
    <source>
        <dbReference type="SAM" id="Coils"/>
    </source>
</evidence>
<evidence type="ECO:0000256" key="2">
    <source>
        <dbReference type="SAM" id="MobiDB-lite"/>
    </source>
</evidence>
<name>A0A8J5X3Q5_DIALT</name>
<organism evidence="3 4">
    <name type="scientific">Diacronema lutheri</name>
    <name type="common">Unicellular marine alga</name>
    <name type="synonym">Monochrysis lutheri</name>
    <dbReference type="NCBI Taxonomy" id="2081491"/>
    <lineage>
        <taxon>Eukaryota</taxon>
        <taxon>Haptista</taxon>
        <taxon>Haptophyta</taxon>
        <taxon>Pavlovophyceae</taxon>
        <taxon>Pavlovales</taxon>
        <taxon>Pavlovaceae</taxon>
        <taxon>Diacronema</taxon>
    </lineage>
</organism>
<keyword evidence="1" id="KW-0175">Coiled coil</keyword>
<accession>A0A8J5X3Q5</accession>
<dbReference type="AlphaFoldDB" id="A0A8J5X3Q5"/>
<feature type="region of interest" description="Disordered" evidence="2">
    <location>
        <begin position="114"/>
        <end position="166"/>
    </location>
</feature>
<proteinExistence type="predicted"/>
<dbReference type="OrthoDB" id="608866at2759"/>
<sequence>MVNDVQVRRLSASHPPGGPRAPSYRDVHDPVTLNGIVNRLELDLAKYRAAYTDKRDTVHALEARVGQLQEQLGQLDEELQAQRKRANSSEAEVKRLTCDLTTALRDYEALYTATHPSQRAPRDADEEADELTYAQPTHKPSPASGKQHRRGRSGMPPSRFADEADGDVLGRLEGVVHTRAFSPYDEPVDGGEGAAADAVARVVDHDAMPVEDACAEAEANARDSGLEEVDDTGDEAPPVRAHKRRRFEDDDTDEEGDGILRSARRKAQAAGRAGFVGSLPHKQQPHAAMATAATTTPASVSRGRVRFTIREYQDIVRGIIKHRIFDKGPRRDWRAVLHDPALHFHPKRLPQHLKDAYRIILRKYYDGEDDLLLADTNADKIKAEEGTVAEADADVEDVDEFA</sequence>
<reference evidence="3" key="1">
    <citation type="submission" date="2021-05" db="EMBL/GenBank/DDBJ databases">
        <title>The genome of the haptophyte Pavlova lutheri (Diacronema luteri, Pavlovales) - a model for lipid biosynthesis in eukaryotic algae.</title>
        <authorList>
            <person name="Hulatt C.J."/>
            <person name="Posewitz M.C."/>
        </authorList>
    </citation>
    <scope>NUCLEOTIDE SEQUENCE</scope>
    <source>
        <strain evidence="3">NIVA-4/92</strain>
    </source>
</reference>
<protein>
    <submittedName>
        <fullName evidence="3">Uncharacterized protein</fullName>
    </submittedName>
</protein>
<feature type="region of interest" description="Disordered" evidence="2">
    <location>
        <begin position="215"/>
        <end position="257"/>
    </location>
</feature>
<gene>
    <name evidence="3" type="ORF">KFE25_008410</name>
</gene>
<dbReference type="EMBL" id="JAGTXO010000049">
    <property type="protein sequence ID" value="KAG8458613.1"/>
    <property type="molecule type" value="Genomic_DNA"/>
</dbReference>
<evidence type="ECO:0000313" key="4">
    <source>
        <dbReference type="Proteomes" id="UP000751190"/>
    </source>
</evidence>
<feature type="region of interest" description="Disordered" evidence="2">
    <location>
        <begin position="276"/>
        <end position="295"/>
    </location>
</feature>
<feature type="region of interest" description="Disordered" evidence="2">
    <location>
        <begin position="1"/>
        <end position="26"/>
    </location>
</feature>
<evidence type="ECO:0000313" key="3">
    <source>
        <dbReference type="EMBL" id="KAG8458613.1"/>
    </source>
</evidence>